<dbReference type="GO" id="GO:0004467">
    <property type="term" value="F:long-chain fatty acid-CoA ligase activity"/>
    <property type="evidence" value="ECO:0007669"/>
    <property type="project" value="TreeGrafter"/>
</dbReference>
<evidence type="ECO:0000256" key="3">
    <source>
        <dbReference type="ARBA" id="ARBA00022741"/>
    </source>
</evidence>
<evidence type="ECO:0000256" key="2">
    <source>
        <dbReference type="ARBA" id="ARBA00022598"/>
    </source>
</evidence>
<evidence type="ECO:0000256" key="1">
    <source>
        <dbReference type="ARBA" id="ARBA00006432"/>
    </source>
</evidence>
<name>A0AA36MQD4_9DINO</name>
<dbReference type="SUPFAM" id="SSF56801">
    <property type="entry name" value="Acetyl-CoA synthetase-like"/>
    <property type="match status" value="1"/>
</dbReference>
<sequence length="463" mass="51269">GAAVLGALANQRLQLSHDVWLGCKMAPALFNAMLRVKKARYSLADVWQESVARFGDHSFVLFEHRRMSYEDVEHVANQMAHFLRQQTLQPGEVCALMMENKPEYICWWLAMAKIGVKAALVNYNITGKGLGHCVSVADCRALVFDAGTEANLHTADALLTGVRLISWGGPPRLSFSSSPTVVDYDLLLSLPYQGEEFAELRKDIKFTDLFGYIYTSGTTGLPKAAKMTHAKMYTLGTIGRLLSVGPGDILYTCLPLYHSAGGALGVMCCLVSGATLALAKRFSATRFFNEISQLRCTIFQYIGELGRYLVNYAREHPEVCKIPHKLRGAVGNGLRPEVWDEFQDKFNIPVVVEFYGSTEGNGALMNYCRKSDLEKRGAVGRGGFAFQQVCGAQVMKFKILKFDVENEEPIRGADGFCMEAALGEPGELIFPIKDLPWKKFEGYTDAKATEKKAIFRMSSGIDQ</sequence>
<dbReference type="InterPro" id="IPR020845">
    <property type="entry name" value="AMP-binding_CS"/>
</dbReference>
<dbReference type="GO" id="GO:0005524">
    <property type="term" value="F:ATP binding"/>
    <property type="evidence" value="ECO:0007669"/>
    <property type="project" value="UniProtKB-KW"/>
</dbReference>
<dbReference type="AlphaFoldDB" id="A0AA36MQD4"/>
<dbReference type="InterPro" id="IPR000873">
    <property type="entry name" value="AMP-dep_synth/lig_dom"/>
</dbReference>
<dbReference type="GO" id="GO:0005886">
    <property type="term" value="C:plasma membrane"/>
    <property type="evidence" value="ECO:0007669"/>
    <property type="project" value="TreeGrafter"/>
</dbReference>
<feature type="domain" description="AMP-dependent synthetase/ligase" evidence="5">
    <location>
        <begin position="48"/>
        <end position="381"/>
    </location>
</feature>
<comment type="similarity">
    <text evidence="1">Belongs to the ATP-dependent AMP-binding enzyme family.</text>
</comment>
<evidence type="ECO:0000313" key="7">
    <source>
        <dbReference type="Proteomes" id="UP001178507"/>
    </source>
</evidence>
<dbReference type="PANTHER" id="PTHR43107:SF15">
    <property type="entry name" value="FATTY ACID TRANSPORT PROTEIN 3, ISOFORM A"/>
    <property type="match status" value="1"/>
</dbReference>
<keyword evidence="4" id="KW-0067">ATP-binding</keyword>
<dbReference type="GO" id="GO:0005324">
    <property type="term" value="F:long-chain fatty acid transmembrane transporter activity"/>
    <property type="evidence" value="ECO:0007669"/>
    <property type="project" value="TreeGrafter"/>
</dbReference>
<comment type="caution">
    <text evidence="6">The sequence shown here is derived from an EMBL/GenBank/DDBJ whole genome shotgun (WGS) entry which is preliminary data.</text>
</comment>
<evidence type="ECO:0000259" key="5">
    <source>
        <dbReference type="Pfam" id="PF00501"/>
    </source>
</evidence>
<reference evidence="6" key="1">
    <citation type="submission" date="2023-08" db="EMBL/GenBank/DDBJ databases">
        <authorList>
            <person name="Chen Y."/>
            <person name="Shah S."/>
            <person name="Dougan E. K."/>
            <person name="Thang M."/>
            <person name="Chan C."/>
        </authorList>
    </citation>
    <scope>NUCLEOTIDE SEQUENCE</scope>
</reference>
<organism evidence="6 7">
    <name type="scientific">Effrenium voratum</name>
    <dbReference type="NCBI Taxonomy" id="2562239"/>
    <lineage>
        <taxon>Eukaryota</taxon>
        <taxon>Sar</taxon>
        <taxon>Alveolata</taxon>
        <taxon>Dinophyceae</taxon>
        <taxon>Suessiales</taxon>
        <taxon>Symbiodiniaceae</taxon>
        <taxon>Effrenium</taxon>
    </lineage>
</organism>
<keyword evidence="2" id="KW-0436">Ligase</keyword>
<dbReference type="InterPro" id="IPR042099">
    <property type="entry name" value="ANL_N_sf"/>
</dbReference>
<dbReference type="Pfam" id="PF00501">
    <property type="entry name" value="AMP-binding"/>
    <property type="match status" value="1"/>
</dbReference>
<proteinExistence type="inferred from homology"/>
<dbReference type="GO" id="GO:0044539">
    <property type="term" value="P:long-chain fatty acid import into cell"/>
    <property type="evidence" value="ECO:0007669"/>
    <property type="project" value="TreeGrafter"/>
</dbReference>
<dbReference type="EMBL" id="CAUJNA010000369">
    <property type="protein sequence ID" value="CAJ1376183.1"/>
    <property type="molecule type" value="Genomic_DNA"/>
</dbReference>
<gene>
    <name evidence="6" type="ORF">EVOR1521_LOCUS5302</name>
</gene>
<keyword evidence="7" id="KW-1185">Reference proteome</keyword>
<evidence type="ECO:0000313" key="6">
    <source>
        <dbReference type="EMBL" id="CAJ1376183.1"/>
    </source>
</evidence>
<feature type="non-terminal residue" evidence="6">
    <location>
        <position position="1"/>
    </location>
</feature>
<accession>A0AA36MQD4</accession>
<protein>
    <recommendedName>
        <fullName evidence="5">AMP-dependent synthetase/ligase domain-containing protein</fullName>
    </recommendedName>
</protein>
<dbReference type="Proteomes" id="UP001178507">
    <property type="component" value="Unassembled WGS sequence"/>
</dbReference>
<dbReference type="PANTHER" id="PTHR43107">
    <property type="entry name" value="LONG-CHAIN FATTY ACID TRANSPORT PROTEIN"/>
    <property type="match status" value="1"/>
</dbReference>
<keyword evidence="3" id="KW-0547">Nucleotide-binding</keyword>
<dbReference type="PROSITE" id="PS00455">
    <property type="entry name" value="AMP_BINDING"/>
    <property type="match status" value="1"/>
</dbReference>
<evidence type="ECO:0000256" key="4">
    <source>
        <dbReference type="ARBA" id="ARBA00022840"/>
    </source>
</evidence>
<dbReference type="Gene3D" id="3.40.50.12780">
    <property type="entry name" value="N-terminal domain of ligase-like"/>
    <property type="match status" value="1"/>
</dbReference>